<dbReference type="PIRSF" id="PIRSF033736">
    <property type="entry name" value="UCP033763"/>
    <property type="match status" value="1"/>
</dbReference>
<dbReference type="InterPro" id="IPR017021">
    <property type="entry name" value="UCP033763"/>
</dbReference>
<reference evidence="1 2" key="1">
    <citation type="submission" date="2011-01" db="EMBL/GenBank/DDBJ databases">
        <title>Whole genome sequence of Tetragenococcus halophilus NBRC 12172.</title>
        <authorList>
            <person name="Nakazawa H."/>
            <person name="Omata S."/>
            <person name="Koga C."/>
            <person name="Watanabe Y."/>
            <person name="Katano Y."/>
            <person name="Ito N."/>
            <person name="Tsukatani N."/>
            <person name="Ankai A."/>
            <person name="Oguchi A."/>
            <person name="Fukui S."/>
            <person name="Yashiro I."/>
            <person name="Kamata S."/>
            <person name="Hashimoto Y."/>
            <person name="Yamazaki J."/>
            <person name="Taguchi H."/>
            <person name="Tanaka A."/>
            <person name="Koyama T."/>
            <person name="Ichige A."/>
            <person name="Hanya Y."/>
            <person name="Tanikawa S."/>
            <person name="Yamazaki S."/>
            <person name="Fujita N."/>
        </authorList>
    </citation>
    <scope>NUCLEOTIDE SEQUENCE [LARGE SCALE GENOMIC DNA]</scope>
    <source>
        <strain evidence="2">DSM 20338 / JCM 20259 / NCIMB 9735 / NBRC 12172</strain>
    </source>
</reference>
<dbReference type="InterPro" id="IPR018988">
    <property type="entry name" value="DUF2000"/>
</dbReference>
<sequence length="139" mass="15612">MSTENKCVILIDDALSLGLVANTAAILGMSLGKKHPELIGPDTLDGDQFLHSGIIYIPVPILKSNRESLFDLRNRLYQKDYKNIETVDFTNLAQSCKTYEEYMDRFQQVKATDLQYMGIGLYGPKKIINKLTGSLPLLK</sequence>
<evidence type="ECO:0000313" key="1">
    <source>
        <dbReference type="EMBL" id="BAK94260.1"/>
    </source>
</evidence>
<proteinExistence type="predicted"/>
<dbReference type="Pfam" id="PF09391">
    <property type="entry name" value="DUF2000"/>
    <property type="match status" value="1"/>
</dbReference>
<evidence type="ECO:0008006" key="3">
    <source>
        <dbReference type="Google" id="ProtNLM"/>
    </source>
</evidence>
<dbReference type="Proteomes" id="UP000002663">
    <property type="component" value="Chromosome"/>
</dbReference>
<protein>
    <recommendedName>
        <fullName evidence="3">DUF2000 domain-containing protein</fullName>
    </recommendedName>
</protein>
<dbReference type="SUPFAM" id="SSF102462">
    <property type="entry name" value="Peptidyl-tRNA hydrolase II"/>
    <property type="match status" value="1"/>
</dbReference>
<organism evidence="1 2">
    <name type="scientific">Tetragenococcus halophilus (strain DSM 20338 / JCM 20259 / NCIMB 9735 / NBRC 12172)</name>
    <name type="common">Pediococcus halophilus</name>
    <dbReference type="NCBI Taxonomy" id="945021"/>
    <lineage>
        <taxon>Bacteria</taxon>
        <taxon>Bacillati</taxon>
        <taxon>Bacillota</taxon>
        <taxon>Bacilli</taxon>
        <taxon>Lactobacillales</taxon>
        <taxon>Enterococcaceae</taxon>
        <taxon>Tetragenococcus</taxon>
    </lineage>
</organism>
<gene>
    <name evidence="1" type="ordered locus">TEH_09330</name>
</gene>
<dbReference type="InterPro" id="IPR023476">
    <property type="entry name" value="Pep_tRNA_hydro_II_dom_sf"/>
</dbReference>
<dbReference type="Gene3D" id="3.40.1490.10">
    <property type="entry name" value="Bit1"/>
    <property type="match status" value="1"/>
</dbReference>
<dbReference type="KEGG" id="thl:TEH_09330"/>
<dbReference type="RefSeq" id="WP_014124322.1">
    <property type="nucleotide sequence ID" value="NC_016052.1"/>
</dbReference>
<accession>A0AAN1SFX7</accession>
<evidence type="ECO:0000313" key="2">
    <source>
        <dbReference type="Proteomes" id="UP000002663"/>
    </source>
</evidence>
<dbReference type="EMBL" id="AP012046">
    <property type="protein sequence ID" value="BAK94260.1"/>
    <property type="molecule type" value="Genomic_DNA"/>
</dbReference>
<name>A0AAN1SFX7_TETHN</name>
<dbReference type="AlphaFoldDB" id="A0AAN1SFX7"/>